<feature type="transmembrane region" description="Helical" evidence="12">
    <location>
        <begin position="750"/>
        <end position="769"/>
    </location>
</feature>
<dbReference type="InterPro" id="IPR023299">
    <property type="entry name" value="ATPase_P-typ_cyto_dom_N"/>
</dbReference>
<dbReference type="GO" id="GO:0016887">
    <property type="term" value="F:ATP hydrolysis activity"/>
    <property type="evidence" value="ECO:0007669"/>
    <property type="project" value="InterPro"/>
</dbReference>
<dbReference type="InterPro" id="IPR023214">
    <property type="entry name" value="HAD_sf"/>
</dbReference>
<dbReference type="NCBIfam" id="TIGR01494">
    <property type="entry name" value="ATPase_P-type"/>
    <property type="match status" value="2"/>
</dbReference>
<reference evidence="14 15" key="1">
    <citation type="journal article" date="2014" name="Int. J. Syst. Evol. Microbiol.">
        <title>Complete genome sequence of Corynebacterium casei LMG S-19264T (=DSM 44701T), isolated from a smear-ripened cheese.</title>
        <authorList>
            <consortium name="US DOE Joint Genome Institute (JGI-PGF)"/>
            <person name="Walter F."/>
            <person name="Albersmeier A."/>
            <person name="Kalinowski J."/>
            <person name="Ruckert C."/>
        </authorList>
    </citation>
    <scope>NUCLEOTIDE SEQUENCE [LARGE SCALE GENOMIC DNA]</scope>
    <source>
        <strain evidence="14 15">CGMCC 1.16330</strain>
    </source>
</reference>
<dbReference type="PRINTS" id="PR00119">
    <property type="entry name" value="CATATPASE"/>
</dbReference>
<comment type="similarity">
    <text evidence="2">Belongs to the cation transport ATPase (P-type) (TC 3.A.3) family. Type IIA subfamily.</text>
</comment>
<keyword evidence="8" id="KW-1278">Translocase</keyword>
<dbReference type="Proteomes" id="UP000597507">
    <property type="component" value="Unassembled WGS sequence"/>
</dbReference>
<dbReference type="FunFam" id="2.70.150.10:FF:000016">
    <property type="entry name" value="Calcium-transporting P-type ATPase putative"/>
    <property type="match status" value="1"/>
</dbReference>
<dbReference type="InterPro" id="IPR004014">
    <property type="entry name" value="ATPase_P-typ_cation-transptr_N"/>
</dbReference>
<dbReference type="PANTHER" id="PTHR43294">
    <property type="entry name" value="SODIUM/POTASSIUM-TRANSPORTING ATPASE SUBUNIT ALPHA"/>
    <property type="match status" value="1"/>
</dbReference>
<feature type="transmembrane region" description="Helical" evidence="12">
    <location>
        <begin position="790"/>
        <end position="813"/>
    </location>
</feature>
<dbReference type="Gene3D" id="2.70.150.10">
    <property type="entry name" value="Calcium-transporting ATPase, cytoplasmic transduction domain A"/>
    <property type="match status" value="1"/>
</dbReference>
<proteinExistence type="inferred from homology"/>
<evidence type="ECO:0000256" key="4">
    <source>
        <dbReference type="ARBA" id="ARBA00022692"/>
    </source>
</evidence>
<dbReference type="InterPro" id="IPR008250">
    <property type="entry name" value="ATPase_P-typ_transduc_dom_A_sf"/>
</dbReference>
<protein>
    <submittedName>
        <fullName evidence="14">Carbonate dehydratase</fullName>
    </submittedName>
</protein>
<evidence type="ECO:0000256" key="6">
    <source>
        <dbReference type="ARBA" id="ARBA00022741"/>
    </source>
</evidence>
<dbReference type="GO" id="GO:0005391">
    <property type="term" value="F:P-type sodium:potassium-exchanging transporter activity"/>
    <property type="evidence" value="ECO:0007669"/>
    <property type="project" value="TreeGrafter"/>
</dbReference>
<dbReference type="InterPro" id="IPR006068">
    <property type="entry name" value="ATPase_P-typ_cation-transptr_C"/>
</dbReference>
<dbReference type="PROSITE" id="PS00154">
    <property type="entry name" value="ATPASE_E1_E2"/>
    <property type="match status" value="1"/>
</dbReference>
<evidence type="ECO:0000256" key="5">
    <source>
        <dbReference type="ARBA" id="ARBA00022723"/>
    </source>
</evidence>
<feature type="region of interest" description="Disordered" evidence="11">
    <location>
        <begin position="1"/>
        <end position="28"/>
    </location>
</feature>
<name>A0A8J3EBS0_9PROT</name>
<evidence type="ECO:0000313" key="14">
    <source>
        <dbReference type="EMBL" id="GGG29398.1"/>
    </source>
</evidence>
<dbReference type="SFLD" id="SFLDF00027">
    <property type="entry name" value="p-type_atpase"/>
    <property type="match status" value="1"/>
</dbReference>
<feature type="transmembrane region" description="Helical" evidence="12">
    <location>
        <begin position="267"/>
        <end position="288"/>
    </location>
</feature>
<dbReference type="GO" id="GO:0036376">
    <property type="term" value="P:sodium ion export across plasma membrane"/>
    <property type="evidence" value="ECO:0007669"/>
    <property type="project" value="TreeGrafter"/>
</dbReference>
<dbReference type="InterPro" id="IPR059000">
    <property type="entry name" value="ATPase_P-type_domA"/>
</dbReference>
<dbReference type="InterPro" id="IPR018303">
    <property type="entry name" value="ATPase_P-typ_P_site"/>
</dbReference>
<evidence type="ECO:0000256" key="10">
    <source>
        <dbReference type="ARBA" id="ARBA00023136"/>
    </source>
</evidence>
<feature type="transmembrane region" description="Helical" evidence="12">
    <location>
        <begin position="294"/>
        <end position="319"/>
    </location>
</feature>
<feature type="transmembrane region" description="Helical" evidence="12">
    <location>
        <begin position="75"/>
        <end position="97"/>
    </location>
</feature>
<dbReference type="SMART" id="SM00831">
    <property type="entry name" value="Cation_ATPase_N"/>
    <property type="match status" value="1"/>
</dbReference>
<dbReference type="SFLD" id="SFLDG00002">
    <property type="entry name" value="C1.7:_P-type_atpase_like"/>
    <property type="match status" value="1"/>
</dbReference>
<feature type="transmembrane region" description="Helical" evidence="12">
    <location>
        <begin position="717"/>
        <end position="738"/>
    </location>
</feature>
<dbReference type="GO" id="GO:0030007">
    <property type="term" value="P:intracellular potassium ion homeostasis"/>
    <property type="evidence" value="ECO:0007669"/>
    <property type="project" value="TreeGrafter"/>
</dbReference>
<dbReference type="GO" id="GO:0006883">
    <property type="term" value="P:intracellular sodium ion homeostasis"/>
    <property type="evidence" value="ECO:0007669"/>
    <property type="project" value="TreeGrafter"/>
</dbReference>
<dbReference type="GO" id="GO:0005524">
    <property type="term" value="F:ATP binding"/>
    <property type="evidence" value="ECO:0007669"/>
    <property type="project" value="UniProtKB-KW"/>
</dbReference>
<feature type="transmembrane region" description="Helical" evidence="12">
    <location>
        <begin position="103"/>
        <end position="119"/>
    </location>
</feature>
<keyword evidence="15" id="KW-1185">Reference proteome</keyword>
<evidence type="ECO:0000259" key="13">
    <source>
        <dbReference type="SMART" id="SM00831"/>
    </source>
</evidence>
<evidence type="ECO:0000256" key="12">
    <source>
        <dbReference type="SAM" id="Phobius"/>
    </source>
</evidence>
<dbReference type="SUPFAM" id="SSF56784">
    <property type="entry name" value="HAD-like"/>
    <property type="match status" value="1"/>
</dbReference>
<gene>
    <name evidence="14" type="ORF">GCM10010964_16580</name>
</gene>
<keyword evidence="7" id="KW-0067">ATP-binding</keyword>
<dbReference type="Gene3D" id="1.20.1110.10">
    <property type="entry name" value="Calcium-transporting ATPase, transmembrane domain"/>
    <property type="match status" value="1"/>
</dbReference>
<dbReference type="Pfam" id="PF13246">
    <property type="entry name" value="Cation_ATPase"/>
    <property type="match status" value="1"/>
</dbReference>
<dbReference type="GO" id="GO:1990573">
    <property type="term" value="P:potassium ion import across plasma membrane"/>
    <property type="evidence" value="ECO:0007669"/>
    <property type="project" value="TreeGrafter"/>
</dbReference>
<evidence type="ECO:0000256" key="2">
    <source>
        <dbReference type="ARBA" id="ARBA00005675"/>
    </source>
</evidence>
<feature type="transmembrane region" description="Helical" evidence="12">
    <location>
        <begin position="825"/>
        <end position="841"/>
    </location>
</feature>
<keyword evidence="6" id="KW-0547">Nucleotide-binding</keyword>
<dbReference type="PANTHER" id="PTHR43294:SF20">
    <property type="entry name" value="P-TYPE ATPASE"/>
    <property type="match status" value="1"/>
</dbReference>
<feature type="transmembrane region" description="Helical" evidence="12">
    <location>
        <begin position="892"/>
        <end position="909"/>
    </location>
</feature>
<evidence type="ECO:0000256" key="7">
    <source>
        <dbReference type="ARBA" id="ARBA00022840"/>
    </source>
</evidence>
<dbReference type="GO" id="GO:0005886">
    <property type="term" value="C:plasma membrane"/>
    <property type="evidence" value="ECO:0007669"/>
    <property type="project" value="UniProtKB-SubCell"/>
</dbReference>
<feature type="domain" description="Cation-transporting P-type ATPase N-terminal" evidence="13">
    <location>
        <begin position="26"/>
        <end position="99"/>
    </location>
</feature>
<dbReference type="SUPFAM" id="SSF81653">
    <property type="entry name" value="Calcium ATPase, transduction domain A"/>
    <property type="match status" value="1"/>
</dbReference>
<dbReference type="FunFam" id="3.40.50.1000:FF:000028">
    <property type="entry name" value="Calcium-transporting P-type ATPase, putative"/>
    <property type="match status" value="1"/>
</dbReference>
<dbReference type="InterPro" id="IPR044492">
    <property type="entry name" value="P_typ_ATPase_HD_dom"/>
</dbReference>
<dbReference type="Pfam" id="PF00122">
    <property type="entry name" value="E1-E2_ATPase"/>
    <property type="match status" value="1"/>
</dbReference>
<dbReference type="InterPro" id="IPR001757">
    <property type="entry name" value="P_typ_ATPase"/>
</dbReference>
<dbReference type="Pfam" id="PF08282">
    <property type="entry name" value="Hydrolase_3"/>
    <property type="match status" value="1"/>
</dbReference>
<comment type="subcellular location">
    <subcellularLocation>
        <location evidence="1">Cell membrane</location>
        <topology evidence="1">Multi-pass membrane protein</topology>
    </subcellularLocation>
</comment>
<sequence>MQDDAAQGEAPVATRDGPAQDVGTPPWHALPAEEALRRLGADPAGLDAAEAARRLAEHGPNRLPSAKPRGPLRRFLAQFDNLLIYVLLAAAAVTALLGHPLDTAVILGVVVVNAVIGFIQEGRAEEALRAIRDMLTPHASVLRNGRRLTIDAAELVPGDIVLLEAGDKVPADLRLVRARGLRIEEAALTGESVPVEKSPAPVAPDAPLGDRGSMAYSGTLVAAGQGTGVVVATGARTELGRISTMISEVEQLTTPLLRQMDEFARRLTVIILGLAALVFVFAWIGRAYDAEEAFMAVVAIAVAAIPEGLPAVLTITLAIGVRRMAARNAIVRRLPAVETLGSVSVICSDKTGTLTRGEMSVATALTAVGTFRVAGSGYAPAGEVAAEGNAEPGAEAVLAELARAAALCNDAALREDAEAGWMVDGDPMEGALLAFAARAGQPPDAVRRRFARRDEIPFDSRHRYMATLHRDEDCGDTFAVVKGAPERLLAMCDRERRVAEPEAEDAPLDRDLWRQRVDALAAQGQRVIAVATCRTPPDTHHLAPEQVEAGGLTLLGLLGLIDPPREEAIAAVAECQEAGIRVKMITGDHAATAAAIARQVGLRGAGEVVTGQDLEAMDEAALRARAREADVFARTSPEHKLRLVEALQAEGAVVAMTGDGVNDAPALKRADVGVAMGRKGTEAAKEAAEIVLADDNFASIAAAVREGRTVHDNLTKAVVFLLPINGGESLSIVAAILLGAELPVTPLQILWVNMVSSVALALTLAFEPTEPDAMRRPPRPAGEPLLSGFLVWRIVLVSVLFLAGVFGMFEWALQRGMTLEEARTAVVNTIVVLEIAYLFSVRYQRTTSFTWRGALGTPAVLAGVGMVTLFQLTFTYAPPMQVLFATRPLDPIADGLPIIGAGLALMAVLEAEKQIRRRIAGRLR</sequence>
<evidence type="ECO:0000313" key="15">
    <source>
        <dbReference type="Proteomes" id="UP000597507"/>
    </source>
</evidence>
<dbReference type="SUPFAM" id="SSF81665">
    <property type="entry name" value="Calcium ATPase, transmembrane domain M"/>
    <property type="match status" value="1"/>
</dbReference>
<keyword evidence="3" id="KW-1003">Cell membrane</keyword>
<keyword evidence="9 12" id="KW-1133">Transmembrane helix</keyword>
<keyword evidence="4 12" id="KW-0812">Transmembrane</keyword>
<dbReference type="SUPFAM" id="SSF81660">
    <property type="entry name" value="Metal cation-transporting ATPase, ATP-binding domain N"/>
    <property type="match status" value="1"/>
</dbReference>
<evidence type="ECO:0000256" key="9">
    <source>
        <dbReference type="ARBA" id="ARBA00022989"/>
    </source>
</evidence>
<evidence type="ECO:0000256" key="8">
    <source>
        <dbReference type="ARBA" id="ARBA00022967"/>
    </source>
</evidence>
<dbReference type="EMBL" id="BMKS01000004">
    <property type="protein sequence ID" value="GGG29398.1"/>
    <property type="molecule type" value="Genomic_DNA"/>
</dbReference>
<dbReference type="Gene3D" id="3.40.1110.10">
    <property type="entry name" value="Calcium-transporting ATPase, cytoplasmic domain N"/>
    <property type="match status" value="1"/>
</dbReference>
<dbReference type="PRINTS" id="PR00120">
    <property type="entry name" value="HATPASE"/>
</dbReference>
<organism evidence="14 15">
    <name type="scientific">Caldovatus sediminis</name>
    <dbReference type="NCBI Taxonomy" id="2041189"/>
    <lineage>
        <taxon>Bacteria</taxon>
        <taxon>Pseudomonadati</taxon>
        <taxon>Pseudomonadota</taxon>
        <taxon>Alphaproteobacteria</taxon>
        <taxon>Acetobacterales</taxon>
        <taxon>Roseomonadaceae</taxon>
        <taxon>Caldovatus</taxon>
    </lineage>
</organism>
<dbReference type="AlphaFoldDB" id="A0A8J3EBS0"/>
<dbReference type="Pfam" id="PF00690">
    <property type="entry name" value="Cation_ATPase_N"/>
    <property type="match status" value="1"/>
</dbReference>
<dbReference type="FunFam" id="3.40.50.1000:FF:000001">
    <property type="entry name" value="Phospholipid-transporting ATPase IC"/>
    <property type="match status" value="1"/>
</dbReference>
<feature type="transmembrane region" description="Helical" evidence="12">
    <location>
        <begin position="853"/>
        <end position="872"/>
    </location>
</feature>
<comment type="caution">
    <text evidence="14">The sequence shown here is derived from an EMBL/GenBank/DDBJ whole genome shotgun (WGS) entry which is preliminary data.</text>
</comment>
<dbReference type="SFLD" id="SFLDS00003">
    <property type="entry name" value="Haloacid_Dehalogenase"/>
    <property type="match status" value="1"/>
</dbReference>
<dbReference type="GO" id="GO:0046872">
    <property type="term" value="F:metal ion binding"/>
    <property type="evidence" value="ECO:0007669"/>
    <property type="project" value="UniProtKB-KW"/>
</dbReference>
<dbReference type="InterPro" id="IPR036412">
    <property type="entry name" value="HAD-like_sf"/>
</dbReference>
<evidence type="ECO:0000256" key="3">
    <source>
        <dbReference type="ARBA" id="ARBA00022475"/>
    </source>
</evidence>
<dbReference type="Pfam" id="PF00689">
    <property type="entry name" value="Cation_ATPase_C"/>
    <property type="match status" value="1"/>
</dbReference>
<dbReference type="InterPro" id="IPR050510">
    <property type="entry name" value="Cation_transp_ATPase_P-type"/>
</dbReference>
<keyword evidence="10 12" id="KW-0472">Membrane</keyword>
<dbReference type="InterPro" id="IPR023298">
    <property type="entry name" value="ATPase_P-typ_TM_dom_sf"/>
</dbReference>
<dbReference type="GO" id="GO:1902600">
    <property type="term" value="P:proton transmembrane transport"/>
    <property type="evidence" value="ECO:0007669"/>
    <property type="project" value="TreeGrafter"/>
</dbReference>
<keyword evidence="5" id="KW-0479">Metal-binding</keyword>
<accession>A0A8J3EBS0</accession>
<dbReference type="Gene3D" id="3.40.50.1000">
    <property type="entry name" value="HAD superfamily/HAD-like"/>
    <property type="match status" value="1"/>
</dbReference>
<evidence type="ECO:0000256" key="11">
    <source>
        <dbReference type="SAM" id="MobiDB-lite"/>
    </source>
</evidence>
<evidence type="ECO:0000256" key="1">
    <source>
        <dbReference type="ARBA" id="ARBA00004651"/>
    </source>
</evidence>